<protein>
    <submittedName>
        <fullName evidence="1">Uncharacterized protein</fullName>
    </submittedName>
</protein>
<organism evidence="1 2">
    <name type="scientific">Candidatus Viridilinea halotolerans</name>
    <dbReference type="NCBI Taxonomy" id="2491704"/>
    <lineage>
        <taxon>Bacteria</taxon>
        <taxon>Bacillati</taxon>
        <taxon>Chloroflexota</taxon>
        <taxon>Chloroflexia</taxon>
        <taxon>Chloroflexales</taxon>
        <taxon>Chloroflexineae</taxon>
        <taxon>Oscillochloridaceae</taxon>
        <taxon>Candidatus Viridilinea</taxon>
    </lineage>
</organism>
<name>A0A426U4Q1_9CHLR</name>
<evidence type="ECO:0000313" key="2">
    <source>
        <dbReference type="Proteomes" id="UP000280307"/>
    </source>
</evidence>
<gene>
    <name evidence="1" type="ORF">EI684_05985</name>
</gene>
<accession>A0A426U4Q1</accession>
<dbReference type="AlphaFoldDB" id="A0A426U4Q1"/>
<dbReference type="Proteomes" id="UP000280307">
    <property type="component" value="Unassembled WGS sequence"/>
</dbReference>
<sequence length="151" mass="17007">MDKFSAVAHEIEQRFIGGVVHLWENCISISASGETIFVSSENSFEILSISEDGTCYDMSFLEIVSDLKVKEVYVEDGHLVLNVEIDQSYRDMNVRFYGEPNIQNAPLQSVAEPLQEILDSLEEALDEEFPSSDDLRRIAALKIVIAFLDTL</sequence>
<proteinExistence type="predicted"/>
<reference evidence="1 2" key="1">
    <citation type="submission" date="2018-12" db="EMBL/GenBank/DDBJ databases">
        <title>Genome Sequence of Candidatus Viridilinea halotolerans isolated from saline sulfide-rich spring.</title>
        <authorList>
            <person name="Grouzdev D.S."/>
            <person name="Burganskaya E.I."/>
            <person name="Krutkina M.S."/>
            <person name="Sukhacheva M.V."/>
            <person name="Gorlenko V.M."/>
        </authorList>
    </citation>
    <scope>NUCLEOTIDE SEQUENCE [LARGE SCALE GENOMIC DNA]</scope>
    <source>
        <strain evidence="1">Chok-6</strain>
    </source>
</reference>
<comment type="caution">
    <text evidence="1">The sequence shown here is derived from an EMBL/GenBank/DDBJ whole genome shotgun (WGS) entry which is preliminary data.</text>
</comment>
<dbReference type="EMBL" id="RSAS01000230">
    <property type="protein sequence ID" value="RRR74898.1"/>
    <property type="molecule type" value="Genomic_DNA"/>
</dbReference>
<evidence type="ECO:0000313" key="1">
    <source>
        <dbReference type="EMBL" id="RRR74898.1"/>
    </source>
</evidence>